<reference evidence="1" key="1">
    <citation type="submission" date="2020-04" db="EMBL/GenBank/DDBJ databases">
        <title>A chromosome-scale assembly and high-density genetic map of the yellow drum (Nibea albiflora) genome.</title>
        <authorList>
            <person name="Xu D."/>
            <person name="Zhang W."/>
            <person name="Chen R."/>
            <person name="Tan P."/>
            <person name="Wang L."/>
            <person name="Song H."/>
            <person name="Tian L."/>
            <person name="Zhu Q."/>
            <person name="Wang B."/>
        </authorList>
    </citation>
    <scope>NUCLEOTIDE SEQUENCE</scope>
    <source>
        <strain evidence="1">ZJHYS-2018</strain>
    </source>
</reference>
<keyword evidence="2" id="KW-1185">Reference proteome</keyword>
<organism evidence="1 2">
    <name type="scientific">Nibea albiflora</name>
    <name type="common">Yellow drum</name>
    <name type="synonym">Corvina albiflora</name>
    <dbReference type="NCBI Taxonomy" id="240163"/>
    <lineage>
        <taxon>Eukaryota</taxon>
        <taxon>Metazoa</taxon>
        <taxon>Chordata</taxon>
        <taxon>Craniata</taxon>
        <taxon>Vertebrata</taxon>
        <taxon>Euteleostomi</taxon>
        <taxon>Actinopterygii</taxon>
        <taxon>Neopterygii</taxon>
        <taxon>Teleostei</taxon>
        <taxon>Neoteleostei</taxon>
        <taxon>Acanthomorphata</taxon>
        <taxon>Eupercaria</taxon>
        <taxon>Sciaenidae</taxon>
        <taxon>Nibea</taxon>
    </lineage>
</organism>
<proteinExistence type="predicted"/>
<dbReference type="EMBL" id="CM024791">
    <property type="protein sequence ID" value="KAG8003998.1"/>
    <property type="molecule type" value="Genomic_DNA"/>
</dbReference>
<sequence length="278" mass="31131">MSEDDCSSPIGLDCCSCCLDLANGCDVSMSSSPAQGLGTTGGLPASPTSPSVSHFRQLRNQLMYQNLNRDKLNNIMRQDSLESVVRDPCFLLNEGICNSNIDQTMLSILLFFHRYSHSSVEIKQLAPFQENRHFHRDSGAIVFHWIGDASYKCQSEHGTHSYGGLSRGTAQHSIVSLCFENTVVENKQRQSSEKTVKGLLPLEQPLHLEAEMGQSQMRPTEIPPIGAMPPSPRTICAIRLAEPPHRFCCHYQHFSYPERAMSYSPPYSPSLFKRPDRR</sequence>
<accession>A0ACB7EP73</accession>
<gene>
    <name evidence="1" type="ORF">GBF38_008037</name>
</gene>
<protein>
    <submittedName>
        <fullName evidence="1">Uncharacterized protein</fullName>
    </submittedName>
</protein>
<evidence type="ECO:0000313" key="2">
    <source>
        <dbReference type="Proteomes" id="UP000805704"/>
    </source>
</evidence>
<dbReference type="Proteomes" id="UP000805704">
    <property type="component" value="Chromosome 3"/>
</dbReference>
<evidence type="ECO:0000313" key="1">
    <source>
        <dbReference type="EMBL" id="KAG8003998.1"/>
    </source>
</evidence>
<comment type="caution">
    <text evidence="1">The sequence shown here is derived from an EMBL/GenBank/DDBJ whole genome shotgun (WGS) entry which is preliminary data.</text>
</comment>
<name>A0ACB7EP73_NIBAL</name>